<sequence length="83" mass="9869">MLKDLTPISQSCIQTLKEKISLNFRNNVIRVHTCTCILNLYNKFVNICSYYSAKIVTLGSKLPYRYRFRLLICFFRKKLTIKK</sequence>
<comment type="caution">
    <text evidence="1">The sequence shown here is derived from an EMBL/GenBank/DDBJ whole genome shotgun (WGS) entry which is preliminary data.</text>
</comment>
<name>A0ABQ9ENC5_TEGGR</name>
<dbReference type="Proteomes" id="UP001217089">
    <property type="component" value="Unassembled WGS sequence"/>
</dbReference>
<reference evidence="1 2" key="1">
    <citation type="submission" date="2022-12" db="EMBL/GenBank/DDBJ databases">
        <title>Chromosome-level genome of Tegillarca granosa.</title>
        <authorList>
            <person name="Kim J."/>
        </authorList>
    </citation>
    <scope>NUCLEOTIDE SEQUENCE [LARGE SCALE GENOMIC DNA]</scope>
    <source>
        <strain evidence="1">Teg-2019</strain>
        <tissue evidence="1">Adductor muscle</tissue>
    </source>
</reference>
<protein>
    <submittedName>
        <fullName evidence="1">Uncharacterized protein</fullName>
    </submittedName>
</protein>
<proteinExistence type="predicted"/>
<evidence type="ECO:0000313" key="2">
    <source>
        <dbReference type="Proteomes" id="UP001217089"/>
    </source>
</evidence>
<gene>
    <name evidence="1" type="ORF">KUTeg_015693</name>
</gene>
<accession>A0ABQ9ENC5</accession>
<dbReference type="EMBL" id="JARBDR010000809">
    <property type="protein sequence ID" value="KAJ8306756.1"/>
    <property type="molecule type" value="Genomic_DNA"/>
</dbReference>
<organism evidence="1 2">
    <name type="scientific">Tegillarca granosa</name>
    <name type="common">Malaysian cockle</name>
    <name type="synonym">Anadara granosa</name>
    <dbReference type="NCBI Taxonomy" id="220873"/>
    <lineage>
        <taxon>Eukaryota</taxon>
        <taxon>Metazoa</taxon>
        <taxon>Spiralia</taxon>
        <taxon>Lophotrochozoa</taxon>
        <taxon>Mollusca</taxon>
        <taxon>Bivalvia</taxon>
        <taxon>Autobranchia</taxon>
        <taxon>Pteriomorphia</taxon>
        <taxon>Arcoida</taxon>
        <taxon>Arcoidea</taxon>
        <taxon>Arcidae</taxon>
        <taxon>Tegillarca</taxon>
    </lineage>
</organism>
<evidence type="ECO:0000313" key="1">
    <source>
        <dbReference type="EMBL" id="KAJ8306756.1"/>
    </source>
</evidence>
<keyword evidence="2" id="KW-1185">Reference proteome</keyword>